<dbReference type="Proteomes" id="UP001050975">
    <property type="component" value="Unassembled WGS sequence"/>
</dbReference>
<name>A0AAV3XDJ4_9CYAN</name>
<reference evidence="1" key="1">
    <citation type="submission" date="2019-10" db="EMBL/GenBank/DDBJ databases">
        <title>Draft genome sequece of Microseira wollei NIES-4236.</title>
        <authorList>
            <person name="Yamaguchi H."/>
            <person name="Suzuki S."/>
            <person name="Kawachi M."/>
        </authorList>
    </citation>
    <scope>NUCLEOTIDE SEQUENCE</scope>
    <source>
        <strain evidence="1">NIES-4236</strain>
    </source>
</reference>
<proteinExistence type="predicted"/>
<accession>A0AAV3XDJ4</accession>
<evidence type="ECO:0008006" key="3">
    <source>
        <dbReference type="Google" id="ProtNLM"/>
    </source>
</evidence>
<sequence length="95" mass="11165">MPQLVNLLASEQTNSNIAASSWLGFNRTCWHPYIWCHPLASIISDVMRQIMMKTKKVEVRMREYEYNQLRQEAIRRGMTNCELVRSIIAKLPEPK</sequence>
<comment type="caution">
    <text evidence="1">The sequence shown here is derived from an EMBL/GenBank/DDBJ whole genome shotgun (WGS) entry which is preliminary data.</text>
</comment>
<gene>
    <name evidence="1" type="ORF">MiSe_31800</name>
</gene>
<dbReference type="EMBL" id="BLAY01000044">
    <property type="protein sequence ID" value="GET38422.1"/>
    <property type="molecule type" value="Genomic_DNA"/>
</dbReference>
<dbReference type="AlphaFoldDB" id="A0AAV3XDJ4"/>
<protein>
    <recommendedName>
        <fullName evidence="3">Ribbon-helix-helix protein CopG domain-containing protein</fullName>
    </recommendedName>
</protein>
<organism evidence="1 2">
    <name type="scientific">Microseira wollei NIES-4236</name>
    <dbReference type="NCBI Taxonomy" id="2530354"/>
    <lineage>
        <taxon>Bacteria</taxon>
        <taxon>Bacillati</taxon>
        <taxon>Cyanobacteriota</taxon>
        <taxon>Cyanophyceae</taxon>
        <taxon>Oscillatoriophycideae</taxon>
        <taxon>Aerosakkonematales</taxon>
        <taxon>Aerosakkonemataceae</taxon>
        <taxon>Microseira</taxon>
    </lineage>
</organism>
<evidence type="ECO:0000313" key="2">
    <source>
        <dbReference type="Proteomes" id="UP001050975"/>
    </source>
</evidence>
<keyword evidence="2" id="KW-1185">Reference proteome</keyword>
<evidence type="ECO:0000313" key="1">
    <source>
        <dbReference type="EMBL" id="GET38422.1"/>
    </source>
</evidence>